<evidence type="ECO:0000259" key="5">
    <source>
        <dbReference type="Pfam" id="PF07732"/>
    </source>
</evidence>
<evidence type="ECO:0000256" key="3">
    <source>
        <dbReference type="ARBA" id="ARBA00023008"/>
    </source>
</evidence>
<dbReference type="InterPro" id="IPR011707">
    <property type="entry name" value="Cu-oxidase-like_N"/>
</dbReference>
<evidence type="ECO:0000313" key="7">
    <source>
        <dbReference type="Proteomes" id="UP000249794"/>
    </source>
</evidence>
<dbReference type="Gene3D" id="2.60.40.420">
    <property type="entry name" value="Cupredoxins - blue copper proteins"/>
    <property type="match status" value="2"/>
</dbReference>
<accession>A0A2W4XKM5</accession>
<keyword evidence="2" id="KW-0560">Oxidoreductase</keyword>
<dbReference type="CDD" id="cd11024">
    <property type="entry name" value="CuRO_1_2DMCO_NIR_like"/>
    <property type="match status" value="1"/>
</dbReference>
<keyword evidence="1" id="KW-0479">Metal-binding</keyword>
<reference evidence="6 7" key="2">
    <citation type="submission" date="2018-06" db="EMBL/GenBank/DDBJ databases">
        <title>Metagenomic assembly of (sub)arctic Cyanobacteria and their associated microbiome from non-axenic cultures.</title>
        <authorList>
            <person name="Baurain D."/>
        </authorList>
    </citation>
    <scope>NUCLEOTIDE SEQUENCE [LARGE SCALE GENOMIC DNA]</scope>
    <source>
        <strain evidence="6">ULC027bin1</strain>
    </source>
</reference>
<dbReference type="PANTHER" id="PTHR11709">
    <property type="entry name" value="MULTI-COPPER OXIDASE"/>
    <property type="match status" value="1"/>
</dbReference>
<dbReference type="EMBL" id="QBMP01000042">
    <property type="protein sequence ID" value="PZO57990.1"/>
    <property type="molecule type" value="Genomic_DNA"/>
</dbReference>
<dbReference type="Proteomes" id="UP000249794">
    <property type="component" value="Unassembled WGS sequence"/>
</dbReference>
<protein>
    <submittedName>
        <fullName evidence="6">Copper oxidase</fullName>
    </submittedName>
</protein>
<dbReference type="PROSITE" id="PS51318">
    <property type="entry name" value="TAT"/>
    <property type="match status" value="1"/>
</dbReference>
<dbReference type="SUPFAM" id="SSF49503">
    <property type="entry name" value="Cupredoxins"/>
    <property type="match status" value="2"/>
</dbReference>
<sequence>MSHYPSARFLKAVSRRHLLGWGASGLALAAAAVTASVAAGSKLLKAGIRVPPWPSDYQPPAQSPFDPMAVLRDFDYGQIKQENGQTIREFEVTANSTAFQLNSAIPFVGWMLNGQIPAPTLRAKAGDRVRVIFHNQDGHSHSLHFHGLHPAEMDGITPVRHDQTTVYEFIAEPYGVHPYHCHVAPVTRHVSKGLYGLFIVDPPQGRAPADEMVLVMGGYDINNDQQNELYAFNGIPNYYRDHPIAIYQHQRIRLYVLNMIEFDSAVTFHIHANMFEVYPTGRTLKSVGDTDVITMGPAERHILEFAYPYPGKYMFHPHQDAIAERGCMGLFEVLPT</sequence>
<reference evidence="7" key="1">
    <citation type="submission" date="2018-04" db="EMBL/GenBank/DDBJ databases">
        <authorList>
            <person name="Cornet L."/>
        </authorList>
    </citation>
    <scope>NUCLEOTIDE SEQUENCE [LARGE SCALE GENOMIC DNA]</scope>
</reference>
<dbReference type="Pfam" id="PF07732">
    <property type="entry name" value="Cu-oxidase_3"/>
    <property type="match status" value="1"/>
</dbReference>
<dbReference type="GO" id="GO:0005507">
    <property type="term" value="F:copper ion binding"/>
    <property type="evidence" value="ECO:0007669"/>
    <property type="project" value="InterPro"/>
</dbReference>
<proteinExistence type="predicted"/>
<dbReference type="InterPro" id="IPR006311">
    <property type="entry name" value="TAT_signal"/>
</dbReference>
<dbReference type="AlphaFoldDB" id="A0A2W4XKM5"/>
<evidence type="ECO:0000259" key="4">
    <source>
        <dbReference type="Pfam" id="PF07731"/>
    </source>
</evidence>
<gene>
    <name evidence="6" type="ORF">DCF15_06115</name>
</gene>
<feature type="domain" description="Plastocyanin-like" evidence="5">
    <location>
        <begin position="109"/>
        <end position="204"/>
    </location>
</feature>
<dbReference type="InterPro" id="IPR045087">
    <property type="entry name" value="Cu-oxidase_fam"/>
</dbReference>
<dbReference type="GO" id="GO:0016491">
    <property type="term" value="F:oxidoreductase activity"/>
    <property type="evidence" value="ECO:0007669"/>
    <property type="project" value="UniProtKB-KW"/>
</dbReference>
<evidence type="ECO:0000256" key="2">
    <source>
        <dbReference type="ARBA" id="ARBA00023002"/>
    </source>
</evidence>
<organism evidence="6 7">
    <name type="scientific">Phormidesmis priestleyi</name>
    <dbReference type="NCBI Taxonomy" id="268141"/>
    <lineage>
        <taxon>Bacteria</taxon>
        <taxon>Bacillati</taxon>
        <taxon>Cyanobacteriota</taxon>
        <taxon>Cyanophyceae</taxon>
        <taxon>Leptolyngbyales</taxon>
        <taxon>Leptolyngbyaceae</taxon>
        <taxon>Phormidesmis</taxon>
    </lineage>
</organism>
<evidence type="ECO:0000313" key="6">
    <source>
        <dbReference type="EMBL" id="PZO57990.1"/>
    </source>
</evidence>
<dbReference type="InterPro" id="IPR008972">
    <property type="entry name" value="Cupredoxin"/>
</dbReference>
<name>A0A2W4XKM5_9CYAN</name>
<dbReference type="InterPro" id="IPR011706">
    <property type="entry name" value="Cu-oxidase_C"/>
</dbReference>
<evidence type="ECO:0000256" key="1">
    <source>
        <dbReference type="ARBA" id="ARBA00022723"/>
    </source>
</evidence>
<dbReference type="PANTHER" id="PTHR11709:SF394">
    <property type="entry name" value="FI03373P-RELATED"/>
    <property type="match status" value="1"/>
</dbReference>
<comment type="caution">
    <text evidence="6">The sequence shown here is derived from an EMBL/GenBank/DDBJ whole genome shotgun (WGS) entry which is preliminary data.</text>
</comment>
<feature type="domain" description="Plastocyanin-like" evidence="4">
    <location>
        <begin position="227"/>
        <end position="334"/>
    </location>
</feature>
<dbReference type="Pfam" id="PF07731">
    <property type="entry name" value="Cu-oxidase_2"/>
    <property type="match status" value="1"/>
</dbReference>
<keyword evidence="3" id="KW-0186">Copper</keyword>